<gene>
    <name evidence="1" type="ORF">Acr_00g0072900</name>
</gene>
<sequence>MDLNRAQLLELDNDALNKFKIDHGIPVLLVDTLLRQRDLPFSASDLLHVYTVVQPKRDPNTNLLKGNHYLRLRNPQQPHMRLGHALLRRSFTYKELSVELDEGAIIAREHNSSKGAILSFSSSSPTSDDDEEVPQLVRRRQGVATPVLLLSSNFDSSNDLGLDQPQSAGKDEIEHLYTKDNAANSSSGEVQMGPKFKKINPNLALTVSPEIDGSPSDALFHDKHKGRALKPEFSVAKLSKQATKLSLATVDQLKLDLAAATDAQDAGYVIATKAQNEATTVATLPQRDKALQDLAELQ</sequence>
<dbReference type="EMBL" id="BJWL01000366">
    <property type="protein sequence ID" value="GFS41187.1"/>
    <property type="molecule type" value="Genomic_DNA"/>
</dbReference>
<proteinExistence type="predicted"/>
<evidence type="ECO:0000313" key="1">
    <source>
        <dbReference type="EMBL" id="GFS41187.1"/>
    </source>
</evidence>
<organism evidence="1 2">
    <name type="scientific">Actinidia rufa</name>
    <dbReference type="NCBI Taxonomy" id="165716"/>
    <lineage>
        <taxon>Eukaryota</taxon>
        <taxon>Viridiplantae</taxon>
        <taxon>Streptophyta</taxon>
        <taxon>Embryophyta</taxon>
        <taxon>Tracheophyta</taxon>
        <taxon>Spermatophyta</taxon>
        <taxon>Magnoliopsida</taxon>
        <taxon>eudicotyledons</taxon>
        <taxon>Gunneridae</taxon>
        <taxon>Pentapetalae</taxon>
        <taxon>asterids</taxon>
        <taxon>Ericales</taxon>
        <taxon>Actinidiaceae</taxon>
        <taxon>Actinidia</taxon>
    </lineage>
</organism>
<dbReference type="Proteomes" id="UP000585474">
    <property type="component" value="Unassembled WGS sequence"/>
</dbReference>
<name>A0A7J0DRY5_9ERIC</name>
<dbReference type="AlphaFoldDB" id="A0A7J0DRY5"/>
<evidence type="ECO:0000313" key="2">
    <source>
        <dbReference type="Proteomes" id="UP000585474"/>
    </source>
</evidence>
<reference evidence="2" key="1">
    <citation type="submission" date="2019-07" db="EMBL/GenBank/DDBJ databases">
        <title>De Novo Assembly of kiwifruit Actinidia rufa.</title>
        <authorList>
            <person name="Sugita-Konishi S."/>
            <person name="Sato K."/>
            <person name="Mori E."/>
            <person name="Abe Y."/>
            <person name="Kisaki G."/>
            <person name="Hamano K."/>
            <person name="Suezawa K."/>
            <person name="Otani M."/>
            <person name="Fukuda T."/>
            <person name="Manabe T."/>
            <person name="Gomi K."/>
            <person name="Tabuchi M."/>
            <person name="Akimitsu K."/>
            <person name="Kataoka I."/>
        </authorList>
    </citation>
    <scope>NUCLEOTIDE SEQUENCE [LARGE SCALE GENOMIC DNA]</scope>
    <source>
        <strain evidence="2">cv. Fuchu</strain>
    </source>
</reference>
<keyword evidence="2" id="KW-1185">Reference proteome</keyword>
<accession>A0A7J0DRY5</accession>
<protein>
    <submittedName>
        <fullName evidence="1">Uncharacterized protein</fullName>
    </submittedName>
</protein>
<dbReference type="OrthoDB" id="1750920at2759"/>
<comment type="caution">
    <text evidence="1">The sequence shown here is derived from an EMBL/GenBank/DDBJ whole genome shotgun (WGS) entry which is preliminary data.</text>
</comment>